<keyword evidence="2" id="KW-1185">Reference proteome</keyword>
<dbReference type="OrthoDB" id="10491955at2759"/>
<evidence type="ECO:0000313" key="3">
    <source>
        <dbReference type="RefSeq" id="XP_022288857.1"/>
    </source>
</evidence>
<reference evidence="3" key="1">
    <citation type="submission" date="2025-08" db="UniProtKB">
        <authorList>
            <consortium name="RefSeq"/>
        </authorList>
    </citation>
    <scope>IDENTIFICATION</scope>
    <source>
        <tissue evidence="3">Whole sample</tissue>
    </source>
</reference>
<dbReference type="KEGG" id="cvn:111100968"/>
<dbReference type="AlphaFoldDB" id="A0A8B8ABK5"/>
<name>A0A8B8ABK5_CRAVI</name>
<dbReference type="Proteomes" id="UP000694844">
    <property type="component" value="Chromosome 6"/>
</dbReference>
<gene>
    <name evidence="3" type="primary">LOC111100968</name>
</gene>
<protein>
    <submittedName>
        <fullName evidence="3">Uncharacterized protein LOC111100968</fullName>
    </submittedName>
</protein>
<feature type="signal peptide" evidence="1">
    <location>
        <begin position="1"/>
        <end position="24"/>
    </location>
</feature>
<accession>A0A8B8ABK5</accession>
<dbReference type="GeneID" id="111100968"/>
<feature type="chain" id="PRO_5034631317" evidence="1">
    <location>
        <begin position="25"/>
        <end position="156"/>
    </location>
</feature>
<proteinExistence type="predicted"/>
<evidence type="ECO:0000256" key="1">
    <source>
        <dbReference type="SAM" id="SignalP"/>
    </source>
</evidence>
<sequence>MNWKEVNFLLLWSYMYLLINLASTCQEKTVRTCPTTEEKWLDASLRKNCSSCTTSNVYVYHCVANENGLLIEVCTNSIFLQGVCPYYDSVGEVLQMGSACKRCPPRFSSTNVYKYSECFPPQVSPHHSGGIRKYCMEKSYLLSTLMIHVLWVIFRY</sequence>
<organism evidence="2 3">
    <name type="scientific">Crassostrea virginica</name>
    <name type="common">Eastern oyster</name>
    <dbReference type="NCBI Taxonomy" id="6565"/>
    <lineage>
        <taxon>Eukaryota</taxon>
        <taxon>Metazoa</taxon>
        <taxon>Spiralia</taxon>
        <taxon>Lophotrochozoa</taxon>
        <taxon>Mollusca</taxon>
        <taxon>Bivalvia</taxon>
        <taxon>Autobranchia</taxon>
        <taxon>Pteriomorphia</taxon>
        <taxon>Ostreida</taxon>
        <taxon>Ostreoidea</taxon>
        <taxon>Ostreidae</taxon>
        <taxon>Crassostrea</taxon>
    </lineage>
</organism>
<dbReference type="RefSeq" id="XP_022288857.1">
    <property type="nucleotide sequence ID" value="XM_022433149.1"/>
</dbReference>
<evidence type="ECO:0000313" key="2">
    <source>
        <dbReference type="Proteomes" id="UP000694844"/>
    </source>
</evidence>
<keyword evidence="1" id="KW-0732">Signal</keyword>